<dbReference type="GO" id="GO:0009236">
    <property type="term" value="P:cobalamin biosynthetic process"/>
    <property type="evidence" value="ECO:0007669"/>
    <property type="project" value="UniProtKB-UniPathway"/>
</dbReference>
<organism evidence="12 13">
    <name type="scientific">Ralstonia solanacearum (strain Po82)</name>
    <dbReference type="NCBI Taxonomy" id="1031711"/>
    <lineage>
        <taxon>Bacteria</taxon>
        <taxon>Pseudomonadati</taxon>
        <taxon>Pseudomonadota</taxon>
        <taxon>Betaproteobacteria</taxon>
        <taxon>Burkholderiales</taxon>
        <taxon>Burkholderiaceae</taxon>
        <taxon>Ralstonia</taxon>
        <taxon>Ralstonia solanacearum species complex</taxon>
    </lineage>
</organism>
<dbReference type="Proteomes" id="UP000007953">
    <property type="component" value="Chromosome"/>
</dbReference>
<evidence type="ECO:0000256" key="8">
    <source>
        <dbReference type="ARBA" id="ARBA00033354"/>
    </source>
</evidence>
<evidence type="ECO:0000256" key="7">
    <source>
        <dbReference type="ARBA" id="ARBA00033334"/>
    </source>
</evidence>
<dbReference type="SUPFAM" id="SSF52540">
    <property type="entry name" value="P-loop containing nucleoside triphosphate hydrolases"/>
    <property type="match status" value="1"/>
</dbReference>
<dbReference type="KEGG" id="rsn:RSPO_c01050"/>
<comment type="similarity">
    <text evidence="2">Belongs to the Cob(I)alamin adenosyltransferase family.</text>
</comment>
<dbReference type="GO" id="GO:0005524">
    <property type="term" value="F:ATP binding"/>
    <property type="evidence" value="ECO:0007669"/>
    <property type="project" value="InterPro"/>
</dbReference>
<evidence type="ECO:0000313" key="13">
    <source>
        <dbReference type="Proteomes" id="UP000007953"/>
    </source>
</evidence>
<dbReference type="InterPro" id="IPR027417">
    <property type="entry name" value="P-loop_NTPase"/>
</dbReference>
<dbReference type="UniPathway" id="UPA00148">
    <property type="reaction ID" value="UER00233"/>
</dbReference>
<keyword evidence="4" id="KW-0627">Porphyrin biosynthesis</keyword>
<evidence type="ECO:0000256" key="11">
    <source>
        <dbReference type="SAM" id="MobiDB-lite"/>
    </source>
</evidence>
<evidence type="ECO:0000256" key="4">
    <source>
        <dbReference type="ARBA" id="ARBA00023244"/>
    </source>
</evidence>
<evidence type="ECO:0000256" key="2">
    <source>
        <dbReference type="ARBA" id="ARBA00007487"/>
    </source>
</evidence>
<dbReference type="InterPro" id="IPR003724">
    <property type="entry name" value="CblAdoTrfase_CobA"/>
</dbReference>
<dbReference type="Pfam" id="PF02572">
    <property type="entry name" value="CobA_CobO_BtuR"/>
    <property type="match status" value="1"/>
</dbReference>
<dbReference type="AlphaFoldDB" id="F6FZ60"/>
<comment type="catalytic activity">
    <reaction evidence="9">
        <text>2 cob(II)yrinate a,c diamide + reduced [electron-transfer flavoprotein] + 2 ATP = 2 adenosylcob(III)yrinate a,c-diamide + 2 triphosphate + oxidized [electron-transfer flavoprotein] + 3 H(+)</text>
        <dbReference type="Rhea" id="RHEA:11528"/>
        <dbReference type="Rhea" id="RHEA-COMP:10685"/>
        <dbReference type="Rhea" id="RHEA-COMP:10686"/>
        <dbReference type="ChEBI" id="CHEBI:15378"/>
        <dbReference type="ChEBI" id="CHEBI:18036"/>
        <dbReference type="ChEBI" id="CHEBI:30616"/>
        <dbReference type="ChEBI" id="CHEBI:57692"/>
        <dbReference type="ChEBI" id="CHEBI:58307"/>
        <dbReference type="ChEBI" id="CHEBI:58503"/>
        <dbReference type="ChEBI" id="CHEBI:58537"/>
        <dbReference type="EC" id="2.5.1.17"/>
    </reaction>
</comment>
<dbReference type="HOGENOM" id="CLU_2864665_0_0_4"/>
<evidence type="ECO:0000256" key="1">
    <source>
        <dbReference type="ARBA" id="ARBA00005121"/>
    </source>
</evidence>
<evidence type="ECO:0000256" key="10">
    <source>
        <dbReference type="ARBA" id="ARBA00048692"/>
    </source>
</evidence>
<name>F6FZ60_RALS8</name>
<dbReference type="Gene3D" id="3.40.50.300">
    <property type="entry name" value="P-loop containing nucleotide triphosphate hydrolases"/>
    <property type="match status" value="1"/>
</dbReference>
<evidence type="ECO:0000256" key="3">
    <source>
        <dbReference type="ARBA" id="ARBA00012454"/>
    </source>
</evidence>
<keyword evidence="12" id="KW-0808">Transferase</keyword>
<evidence type="ECO:0000256" key="5">
    <source>
        <dbReference type="ARBA" id="ARBA00024929"/>
    </source>
</evidence>
<dbReference type="RefSeq" id="WP_014616376.1">
    <property type="nucleotide sequence ID" value="NC_017574.1"/>
</dbReference>
<accession>F6FZ60</accession>
<dbReference type="GO" id="GO:0006779">
    <property type="term" value="P:porphyrin-containing compound biosynthetic process"/>
    <property type="evidence" value="ECO:0007669"/>
    <property type="project" value="UniProtKB-KW"/>
</dbReference>
<dbReference type="EC" id="2.5.1.17" evidence="3"/>
<comment type="catalytic activity">
    <reaction evidence="10">
        <text>2 cob(II)alamin + reduced [electron-transfer flavoprotein] + 2 ATP = 2 adenosylcob(III)alamin + 2 triphosphate + oxidized [electron-transfer flavoprotein] + 3 H(+)</text>
        <dbReference type="Rhea" id="RHEA:28671"/>
        <dbReference type="Rhea" id="RHEA-COMP:10685"/>
        <dbReference type="Rhea" id="RHEA-COMP:10686"/>
        <dbReference type="ChEBI" id="CHEBI:15378"/>
        <dbReference type="ChEBI" id="CHEBI:16304"/>
        <dbReference type="ChEBI" id="CHEBI:18036"/>
        <dbReference type="ChEBI" id="CHEBI:18408"/>
        <dbReference type="ChEBI" id="CHEBI:30616"/>
        <dbReference type="ChEBI" id="CHEBI:57692"/>
        <dbReference type="ChEBI" id="CHEBI:58307"/>
        <dbReference type="EC" id="2.5.1.17"/>
    </reaction>
</comment>
<gene>
    <name evidence="12" type="primary">cobA</name>
    <name evidence="12" type="ordered locus">RSPO_c01050</name>
</gene>
<comment type="function">
    <text evidence="5">Required for both de novo synthesis of the corrin ring for the assimilation of exogenous corrinoids. Participates in the adenosylation of a variety of incomplete and complete corrinoids.</text>
</comment>
<reference evidence="12 13" key="1">
    <citation type="journal article" date="2011" name="J. Bacteriol.">
        <title>Complete genome sequence of the plant pathogen Ralstonia solanacearum strain Po82.</title>
        <authorList>
            <person name="Xu J."/>
            <person name="Zheng H.J."/>
            <person name="Liu L."/>
            <person name="Pan Z.C."/>
            <person name="Prior P."/>
            <person name="Tang B."/>
            <person name="Xu J.S."/>
            <person name="Zhang H."/>
            <person name="Tian Q."/>
            <person name="Zhang L.Q."/>
            <person name="Feng J."/>
        </authorList>
    </citation>
    <scope>NUCLEOTIDE SEQUENCE [LARGE SCALE GENOMIC DNA]</scope>
    <source>
        <strain evidence="12 13">Po82</strain>
    </source>
</reference>
<dbReference type="EMBL" id="CP002819">
    <property type="protein sequence ID" value="AEG68351.1"/>
    <property type="molecule type" value="Genomic_DNA"/>
</dbReference>
<evidence type="ECO:0000313" key="12">
    <source>
        <dbReference type="EMBL" id="AEG68351.1"/>
    </source>
</evidence>
<protein>
    <recommendedName>
        <fullName evidence="3">corrinoid adenosyltransferase</fullName>
        <ecNumber evidence="3">2.5.1.17</ecNumber>
    </recommendedName>
    <alternativeName>
        <fullName evidence="6">Cob(II)alamin adenosyltransferase</fullName>
    </alternativeName>
    <alternativeName>
        <fullName evidence="8">Cob(II)yrinic acid a,c-diamide adenosyltransferase</fullName>
    </alternativeName>
    <alternativeName>
        <fullName evidence="7">Cobinamide/cobalamin adenosyltransferase</fullName>
    </alternativeName>
</protein>
<evidence type="ECO:0000256" key="9">
    <source>
        <dbReference type="ARBA" id="ARBA00048555"/>
    </source>
</evidence>
<comment type="pathway">
    <text evidence="1">Cofactor biosynthesis; adenosylcobalamin biosynthesis; adenosylcobalamin from cob(II)yrinate a,c-diamide: step 2/7.</text>
</comment>
<dbReference type="GO" id="GO:0008817">
    <property type="term" value="F:corrinoid adenosyltransferase activity"/>
    <property type="evidence" value="ECO:0007669"/>
    <property type="project" value="UniProtKB-EC"/>
</dbReference>
<proteinExistence type="inferred from homology"/>
<sequence>MHPDGPASRDATLRAARHWHTLHGTASGRGAPSECIEAGDLATDMTFVAHPYSQGIRAQSGAEL</sequence>
<feature type="region of interest" description="Disordered" evidence="11">
    <location>
        <begin position="1"/>
        <end position="33"/>
    </location>
</feature>
<evidence type="ECO:0000256" key="6">
    <source>
        <dbReference type="ARBA" id="ARBA00031529"/>
    </source>
</evidence>